<dbReference type="PRINTS" id="PR00455">
    <property type="entry name" value="HTHTETR"/>
</dbReference>
<dbReference type="SUPFAM" id="SSF48498">
    <property type="entry name" value="Tetracyclin repressor-like, C-terminal domain"/>
    <property type="match status" value="1"/>
</dbReference>
<dbReference type="EMBL" id="CP015449">
    <property type="protein sequence ID" value="AWH92882.1"/>
    <property type="molecule type" value="Genomic_DNA"/>
</dbReference>
<accession>A0A2S1R9F0</accession>
<organism evidence="4 5">
    <name type="scientific">Dietzia lutea</name>
    <dbReference type="NCBI Taxonomy" id="546160"/>
    <lineage>
        <taxon>Bacteria</taxon>
        <taxon>Bacillati</taxon>
        <taxon>Actinomycetota</taxon>
        <taxon>Actinomycetes</taxon>
        <taxon>Mycobacteriales</taxon>
        <taxon>Dietziaceae</taxon>
        <taxon>Dietzia</taxon>
    </lineage>
</organism>
<dbReference type="InterPro" id="IPR001647">
    <property type="entry name" value="HTH_TetR"/>
</dbReference>
<sequence>MHGSPPWDDVDTTAVGERILAAASELFYLHGITATGVELIAERAHTTKRTLYQRFGSKEGLVAAYLRRRAHLWQVELHEKLKDAASASASGRLDVVFSAAIDRAASATRGCAFVNAWAECGPADTESARLIVGEKRWMADLFTGIAGDAGKGRVIHMLYEGAQIRSTILGDDTALPQARDQAEVVLGRDDA</sequence>
<dbReference type="RefSeq" id="WP_108848094.1">
    <property type="nucleotide sequence ID" value="NZ_CP015449.1"/>
</dbReference>
<dbReference type="KEGG" id="dlu:A6035_12700"/>
<dbReference type="GO" id="GO:0003700">
    <property type="term" value="F:DNA-binding transcription factor activity"/>
    <property type="evidence" value="ECO:0007669"/>
    <property type="project" value="TreeGrafter"/>
</dbReference>
<dbReference type="InterPro" id="IPR050109">
    <property type="entry name" value="HTH-type_TetR-like_transc_reg"/>
</dbReference>
<dbReference type="Proteomes" id="UP000244928">
    <property type="component" value="Chromosome"/>
</dbReference>
<dbReference type="SUPFAM" id="SSF46689">
    <property type="entry name" value="Homeodomain-like"/>
    <property type="match status" value="1"/>
</dbReference>
<keyword evidence="5" id="KW-1185">Reference proteome</keyword>
<dbReference type="InterPro" id="IPR009057">
    <property type="entry name" value="Homeodomain-like_sf"/>
</dbReference>
<protein>
    <recommendedName>
        <fullName evidence="3">HTH tetR-type domain-containing protein</fullName>
    </recommendedName>
</protein>
<dbReference type="PROSITE" id="PS50977">
    <property type="entry name" value="HTH_TETR_2"/>
    <property type="match status" value="1"/>
</dbReference>
<evidence type="ECO:0000259" key="3">
    <source>
        <dbReference type="PROSITE" id="PS50977"/>
    </source>
</evidence>
<gene>
    <name evidence="4" type="ORF">A6035_12700</name>
</gene>
<dbReference type="Gene3D" id="1.10.357.10">
    <property type="entry name" value="Tetracycline Repressor, domain 2"/>
    <property type="match status" value="1"/>
</dbReference>
<keyword evidence="1 2" id="KW-0238">DNA-binding</keyword>
<dbReference type="OrthoDB" id="4214267at2"/>
<reference evidence="4 5" key="1">
    <citation type="submission" date="2016-04" db="EMBL/GenBank/DDBJ databases">
        <title>Complete genome sequence of Dietzia lutea YIM 80766T, a strain isolated from desert soil in Egypt.</title>
        <authorList>
            <person name="Zhao J."/>
            <person name="Hu B."/>
            <person name="Geng S."/>
            <person name="Nie Y."/>
            <person name="Tang Y."/>
        </authorList>
    </citation>
    <scope>NUCLEOTIDE SEQUENCE [LARGE SCALE GENOMIC DNA]</scope>
    <source>
        <strain evidence="4 5">YIM 80766</strain>
    </source>
</reference>
<dbReference type="PANTHER" id="PTHR30055:SF200">
    <property type="entry name" value="HTH-TYPE TRANSCRIPTIONAL REPRESSOR BDCR"/>
    <property type="match status" value="1"/>
</dbReference>
<proteinExistence type="predicted"/>
<dbReference type="PANTHER" id="PTHR30055">
    <property type="entry name" value="HTH-TYPE TRANSCRIPTIONAL REGULATOR RUTR"/>
    <property type="match status" value="1"/>
</dbReference>
<dbReference type="GO" id="GO:0000976">
    <property type="term" value="F:transcription cis-regulatory region binding"/>
    <property type="evidence" value="ECO:0007669"/>
    <property type="project" value="TreeGrafter"/>
</dbReference>
<evidence type="ECO:0000313" key="4">
    <source>
        <dbReference type="EMBL" id="AWH92882.1"/>
    </source>
</evidence>
<dbReference type="Pfam" id="PF00440">
    <property type="entry name" value="TetR_N"/>
    <property type="match status" value="1"/>
</dbReference>
<dbReference type="InterPro" id="IPR036271">
    <property type="entry name" value="Tet_transcr_reg_TetR-rel_C_sf"/>
</dbReference>
<name>A0A2S1R9F0_9ACTN</name>
<feature type="domain" description="HTH tetR-type" evidence="3">
    <location>
        <begin position="13"/>
        <end position="73"/>
    </location>
</feature>
<evidence type="ECO:0000256" key="2">
    <source>
        <dbReference type="PROSITE-ProRule" id="PRU00335"/>
    </source>
</evidence>
<evidence type="ECO:0000256" key="1">
    <source>
        <dbReference type="ARBA" id="ARBA00023125"/>
    </source>
</evidence>
<feature type="DNA-binding region" description="H-T-H motif" evidence="2">
    <location>
        <begin position="36"/>
        <end position="55"/>
    </location>
</feature>
<dbReference type="AlphaFoldDB" id="A0A2S1R9F0"/>
<evidence type="ECO:0000313" key="5">
    <source>
        <dbReference type="Proteomes" id="UP000244928"/>
    </source>
</evidence>